<evidence type="ECO:0000313" key="3">
    <source>
        <dbReference type="EMBL" id="GFS58444.1"/>
    </source>
</evidence>
<feature type="compositionally biased region" description="Low complexity" evidence="2">
    <location>
        <begin position="723"/>
        <end position="738"/>
    </location>
</feature>
<evidence type="ECO:0000313" key="4">
    <source>
        <dbReference type="Proteomes" id="UP000887013"/>
    </source>
</evidence>
<dbReference type="OrthoDB" id="10652418at2759"/>
<protein>
    <submittedName>
        <fullName evidence="3">Uncharacterized protein</fullName>
    </submittedName>
</protein>
<feature type="compositionally biased region" description="Polar residues" evidence="2">
    <location>
        <begin position="572"/>
        <end position="583"/>
    </location>
</feature>
<feature type="region of interest" description="Disordered" evidence="2">
    <location>
        <begin position="704"/>
        <end position="750"/>
    </location>
</feature>
<evidence type="ECO:0000256" key="1">
    <source>
        <dbReference type="SAM" id="Coils"/>
    </source>
</evidence>
<feature type="compositionally biased region" description="Low complexity" evidence="2">
    <location>
        <begin position="538"/>
        <end position="554"/>
    </location>
</feature>
<feature type="coiled-coil region" evidence="1">
    <location>
        <begin position="259"/>
        <end position="286"/>
    </location>
</feature>
<organism evidence="3 4">
    <name type="scientific">Nephila pilipes</name>
    <name type="common">Giant wood spider</name>
    <name type="synonym">Nephila maculata</name>
    <dbReference type="NCBI Taxonomy" id="299642"/>
    <lineage>
        <taxon>Eukaryota</taxon>
        <taxon>Metazoa</taxon>
        <taxon>Ecdysozoa</taxon>
        <taxon>Arthropoda</taxon>
        <taxon>Chelicerata</taxon>
        <taxon>Arachnida</taxon>
        <taxon>Araneae</taxon>
        <taxon>Araneomorphae</taxon>
        <taxon>Entelegynae</taxon>
        <taxon>Araneoidea</taxon>
        <taxon>Nephilidae</taxon>
        <taxon>Nephila</taxon>
    </lineage>
</organism>
<gene>
    <name evidence="3" type="primary">NCL1_25951</name>
    <name evidence="3" type="ORF">NPIL_420161</name>
</gene>
<feature type="region of interest" description="Disordered" evidence="2">
    <location>
        <begin position="572"/>
        <end position="623"/>
    </location>
</feature>
<dbReference type="AlphaFoldDB" id="A0A8X6IUG6"/>
<keyword evidence="1" id="KW-0175">Coiled coil</keyword>
<accession>A0A8X6IUG6</accession>
<proteinExistence type="predicted"/>
<feature type="region of interest" description="Disordered" evidence="2">
    <location>
        <begin position="517"/>
        <end position="558"/>
    </location>
</feature>
<comment type="caution">
    <text evidence="3">The sequence shown here is derived from an EMBL/GenBank/DDBJ whole genome shotgun (WGS) entry which is preliminary data.</text>
</comment>
<keyword evidence="4" id="KW-1185">Reference proteome</keyword>
<sequence>MLERELKQLLRVHIPDSNPEGLKALDALALLVERINQLVDQHGRITLTGPPVSDAAAIATTFVHEEKAKNIIDDYIRMYYIYKLELVRAEEEHHRDNQLISLLLRESKDLEQKIAQEKALDENERQITFILMLSEHDERCPFFPLAEQELERQKEMKAAIPEQIRNLEEAEERCRLDVDGVAQWVDLFPATFEHVLTQFINNYAFTPGQPLSEEDEKVLGTELTHSLWMAYQQRELEFLRLNRVIGNLETEKRIKDEEFRVSKETLDAYEAEIENLREQKKNYMIASNNMFNRIQEIYAEMIPIEDQIDSLSKTLDERSIKRHSLGLGRVPSSLAAYQPAGSPLISSVPIGTSSTVSPQTTIPLRVSPQATSPLIEFSPVVVSPRLSPKAISPLRVSQPIVVSPRLSREAISPLRISSPILVSPRVPPQATSPLRISSPVLVSPRVSPQATSPLRVSSPVLVSPRLSPDAIRPLRVSPPVVISPRASPQATERSIVAPSTRGISRLVAPGGRLGIAPLRGRTGIAPPKGRTGIAPPSGRTGIAPRRGRPGIAPPSSSTAIAPLVKSSLRLSPQSTGISLSPKSEITVLPPPDTGYTGIVPRRGRTGIAPPSGRPGIAPPSGRTGIARRGLPGIAETRTSPPAATDQTGIVSTVTGLTAIAPPIKGRIGIARSTRGRSGIAAPAVGRSGITAPTAVRTGIIAPAKRRSSTTAPTIDHSGITEQAAGRSGIASSAARRSGLPQRGRRITQFK</sequence>
<dbReference type="Proteomes" id="UP000887013">
    <property type="component" value="Unassembled WGS sequence"/>
</dbReference>
<dbReference type="EMBL" id="BMAW01047005">
    <property type="protein sequence ID" value="GFS58444.1"/>
    <property type="molecule type" value="Genomic_DNA"/>
</dbReference>
<reference evidence="3" key="1">
    <citation type="submission" date="2020-08" db="EMBL/GenBank/DDBJ databases">
        <title>Multicomponent nature underlies the extraordinary mechanical properties of spider dragline silk.</title>
        <authorList>
            <person name="Kono N."/>
            <person name="Nakamura H."/>
            <person name="Mori M."/>
            <person name="Yoshida Y."/>
            <person name="Ohtoshi R."/>
            <person name="Malay A.D."/>
            <person name="Moran D.A.P."/>
            <person name="Tomita M."/>
            <person name="Numata K."/>
            <person name="Arakawa K."/>
        </authorList>
    </citation>
    <scope>NUCLEOTIDE SEQUENCE</scope>
</reference>
<evidence type="ECO:0000256" key="2">
    <source>
        <dbReference type="SAM" id="MobiDB-lite"/>
    </source>
</evidence>
<name>A0A8X6IUG6_NEPPI</name>